<keyword evidence="1 7" id="KW-0028">Amino-acid biosynthesis</keyword>
<feature type="binding site" evidence="7">
    <location>
        <position position="138"/>
    </location>
    <ligand>
        <name>substrate</name>
    </ligand>
</feature>
<keyword evidence="2 7" id="KW-0808">Transferase</keyword>
<evidence type="ECO:0000256" key="4">
    <source>
        <dbReference type="ARBA" id="ARBA00022777"/>
    </source>
</evidence>
<comment type="similarity">
    <text evidence="7">Belongs to the shikimate kinase family.</text>
</comment>
<dbReference type="EC" id="2.7.1.71" evidence="7"/>
<proteinExistence type="inferred from homology"/>
<dbReference type="Proteomes" id="UP000468668">
    <property type="component" value="Unassembled WGS sequence"/>
</dbReference>
<dbReference type="OrthoDB" id="9800332at2"/>
<keyword evidence="7" id="KW-0460">Magnesium</keyword>
<evidence type="ECO:0000256" key="5">
    <source>
        <dbReference type="ARBA" id="ARBA00022840"/>
    </source>
</evidence>
<dbReference type="InterPro" id="IPR031322">
    <property type="entry name" value="Shikimate/glucono_kinase"/>
</dbReference>
<evidence type="ECO:0000256" key="7">
    <source>
        <dbReference type="HAMAP-Rule" id="MF_00109"/>
    </source>
</evidence>
<evidence type="ECO:0000256" key="3">
    <source>
        <dbReference type="ARBA" id="ARBA00022741"/>
    </source>
</evidence>
<keyword evidence="7" id="KW-0963">Cytoplasm</keyword>
<comment type="pathway">
    <text evidence="7">Metabolic intermediate biosynthesis; chorismate biosynthesis; chorismate from D-erythrose 4-phosphate and phosphoenolpyruvate: step 5/7.</text>
</comment>
<gene>
    <name evidence="7" type="primary">aroK</name>
    <name evidence="8" type="ORF">F8C90_10245</name>
</gene>
<dbReference type="Pfam" id="PF01202">
    <property type="entry name" value="SKI"/>
    <property type="match status" value="1"/>
</dbReference>
<comment type="catalytic activity">
    <reaction evidence="7">
        <text>shikimate + ATP = 3-phosphoshikimate + ADP + H(+)</text>
        <dbReference type="Rhea" id="RHEA:13121"/>
        <dbReference type="ChEBI" id="CHEBI:15378"/>
        <dbReference type="ChEBI" id="CHEBI:30616"/>
        <dbReference type="ChEBI" id="CHEBI:36208"/>
        <dbReference type="ChEBI" id="CHEBI:145989"/>
        <dbReference type="ChEBI" id="CHEBI:456216"/>
        <dbReference type="EC" id="2.7.1.71"/>
    </reaction>
</comment>
<dbReference type="GO" id="GO:0005524">
    <property type="term" value="F:ATP binding"/>
    <property type="evidence" value="ECO:0007669"/>
    <property type="project" value="UniProtKB-UniRule"/>
</dbReference>
<evidence type="ECO:0000313" key="8">
    <source>
        <dbReference type="EMBL" id="KAB1635994.1"/>
    </source>
</evidence>
<protein>
    <recommendedName>
        <fullName evidence="7">Shikimate kinase</fullName>
        <shortName evidence="7">SK</shortName>
        <ecNumber evidence="7">2.7.1.71</ecNumber>
    </recommendedName>
</protein>
<dbReference type="PANTHER" id="PTHR21087:SF16">
    <property type="entry name" value="SHIKIMATE KINASE 1, CHLOROPLASTIC"/>
    <property type="match status" value="1"/>
</dbReference>
<dbReference type="PANTHER" id="PTHR21087">
    <property type="entry name" value="SHIKIMATE KINASE"/>
    <property type="match status" value="1"/>
</dbReference>
<name>A0A6N6NJF9_9ACTN</name>
<reference evidence="8 9" key="1">
    <citation type="submission" date="2019-09" db="EMBL/GenBank/DDBJ databases">
        <title>Whole genome shotgun sequencing (WGS) of Ellagibacter isourolithinifaciens DSM 104140(T) and Adlercreutzia muris DSM 29508(T).</title>
        <authorList>
            <person name="Stoll D.A."/>
            <person name="Danylec N."/>
            <person name="Huch M."/>
        </authorList>
    </citation>
    <scope>NUCLEOTIDE SEQUENCE [LARGE SCALE GENOMIC DNA]</scope>
    <source>
        <strain evidence="8 9">DSM 104140</strain>
    </source>
</reference>
<keyword evidence="3 7" id="KW-0547">Nucleotide-binding</keyword>
<feature type="binding site" evidence="7">
    <location>
        <begin position="14"/>
        <end position="19"/>
    </location>
    <ligand>
        <name>ATP</name>
        <dbReference type="ChEBI" id="CHEBI:30616"/>
    </ligand>
</feature>
<dbReference type="PRINTS" id="PR01100">
    <property type="entry name" value="SHIKIMTKNASE"/>
</dbReference>
<dbReference type="EMBL" id="WAJR01000039">
    <property type="protein sequence ID" value="KAB1635994.1"/>
    <property type="molecule type" value="Genomic_DNA"/>
</dbReference>
<dbReference type="InterPro" id="IPR027417">
    <property type="entry name" value="P-loop_NTPase"/>
</dbReference>
<dbReference type="GeneID" id="98658788"/>
<dbReference type="HAMAP" id="MF_00109">
    <property type="entry name" value="Shikimate_kinase"/>
    <property type="match status" value="1"/>
</dbReference>
<keyword evidence="5 7" id="KW-0067">ATP-binding</keyword>
<dbReference type="GO" id="GO:0009423">
    <property type="term" value="P:chorismate biosynthetic process"/>
    <property type="evidence" value="ECO:0007669"/>
    <property type="project" value="UniProtKB-UniRule"/>
</dbReference>
<feature type="binding site" evidence="7">
    <location>
        <position position="81"/>
    </location>
    <ligand>
        <name>substrate</name>
    </ligand>
</feature>
<keyword evidence="6 7" id="KW-0057">Aromatic amino acid biosynthesis</keyword>
<evidence type="ECO:0000256" key="1">
    <source>
        <dbReference type="ARBA" id="ARBA00022605"/>
    </source>
</evidence>
<evidence type="ECO:0000256" key="2">
    <source>
        <dbReference type="ARBA" id="ARBA00022679"/>
    </source>
</evidence>
<keyword evidence="9" id="KW-1185">Reference proteome</keyword>
<dbReference type="GO" id="GO:0008652">
    <property type="term" value="P:amino acid biosynthetic process"/>
    <property type="evidence" value="ECO:0007669"/>
    <property type="project" value="UniProtKB-KW"/>
</dbReference>
<dbReference type="GO" id="GO:0000287">
    <property type="term" value="F:magnesium ion binding"/>
    <property type="evidence" value="ECO:0007669"/>
    <property type="project" value="UniProtKB-UniRule"/>
</dbReference>
<evidence type="ECO:0000256" key="6">
    <source>
        <dbReference type="ARBA" id="ARBA00023141"/>
    </source>
</evidence>
<feature type="binding site" evidence="7">
    <location>
        <position position="36"/>
    </location>
    <ligand>
        <name>substrate</name>
    </ligand>
</feature>
<comment type="subunit">
    <text evidence="7">Monomer.</text>
</comment>
<dbReference type="InterPro" id="IPR000623">
    <property type="entry name" value="Shikimate_kinase/TSH1"/>
</dbReference>
<dbReference type="RefSeq" id="WP_158050416.1">
    <property type="nucleotide sequence ID" value="NZ_DBEYPV010000180.1"/>
</dbReference>
<dbReference type="SUPFAM" id="SSF52540">
    <property type="entry name" value="P-loop containing nucleoside triphosphate hydrolases"/>
    <property type="match status" value="1"/>
</dbReference>
<comment type="cofactor">
    <cofactor evidence="7">
        <name>Mg(2+)</name>
        <dbReference type="ChEBI" id="CHEBI:18420"/>
    </cofactor>
    <text evidence="7">Binds 1 Mg(2+) ion per subunit.</text>
</comment>
<dbReference type="GO" id="GO:0005829">
    <property type="term" value="C:cytosol"/>
    <property type="evidence" value="ECO:0007669"/>
    <property type="project" value="TreeGrafter"/>
</dbReference>
<accession>A0A6N6NJF9</accession>
<organism evidence="8 9">
    <name type="scientific">Ellagibacter isourolithinifaciens</name>
    <dbReference type="NCBI Taxonomy" id="2137581"/>
    <lineage>
        <taxon>Bacteria</taxon>
        <taxon>Bacillati</taxon>
        <taxon>Actinomycetota</taxon>
        <taxon>Coriobacteriia</taxon>
        <taxon>Eggerthellales</taxon>
        <taxon>Eggerthellaceae</taxon>
        <taxon>Ellagibacter</taxon>
    </lineage>
</organism>
<dbReference type="GO" id="GO:0009073">
    <property type="term" value="P:aromatic amino acid family biosynthetic process"/>
    <property type="evidence" value="ECO:0007669"/>
    <property type="project" value="UniProtKB-KW"/>
</dbReference>
<keyword evidence="4 7" id="KW-0418">Kinase</keyword>
<feature type="binding site" evidence="7">
    <location>
        <position position="119"/>
    </location>
    <ligand>
        <name>ATP</name>
        <dbReference type="ChEBI" id="CHEBI:30616"/>
    </ligand>
</feature>
<comment type="function">
    <text evidence="7">Catalyzes the specific phosphorylation of the 3-hydroxyl group of shikimic acid using ATP as a cosubstrate.</text>
</comment>
<dbReference type="CDD" id="cd00464">
    <property type="entry name" value="SK"/>
    <property type="match status" value="1"/>
</dbReference>
<comment type="subcellular location">
    <subcellularLocation>
        <location evidence="7">Cytoplasm</location>
    </subcellularLocation>
</comment>
<evidence type="ECO:0000313" key="9">
    <source>
        <dbReference type="Proteomes" id="UP000468668"/>
    </source>
</evidence>
<dbReference type="AlphaFoldDB" id="A0A6N6NJF9"/>
<feature type="binding site" evidence="7">
    <location>
        <position position="18"/>
    </location>
    <ligand>
        <name>Mg(2+)</name>
        <dbReference type="ChEBI" id="CHEBI:18420"/>
    </ligand>
</feature>
<keyword evidence="7" id="KW-0479">Metal-binding</keyword>
<dbReference type="GO" id="GO:0004765">
    <property type="term" value="F:shikimate kinase activity"/>
    <property type="evidence" value="ECO:0007669"/>
    <property type="project" value="UniProtKB-UniRule"/>
</dbReference>
<dbReference type="Gene3D" id="3.40.50.300">
    <property type="entry name" value="P-loop containing nucleotide triphosphate hydrolases"/>
    <property type="match status" value="1"/>
</dbReference>
<dbReference type="UniPathway" id="UPA00053">
    <property type="reaction ID" value="UER00088"/>
</dbReference>
<comment type="caution">
    <text evidence="7">Lacks conserved residue(s) required for the propagation of feature annotation.</text>
</comment>
<sequence length="175" mass="18923">MSEKNNIVLIGMPGAGKSTLGIVLAKIVGYDFIDADLVIQNQCDKTLQKLLDACGPEGFIAVENQVLSDLKAERSVIATGGSAVYSDEAMKHLSEIGHVVYLQISYDELKSRLSDLQERGVVLKNGVGMSLHELFDERKPLYEKYAEVTVNVDDLTITAAARKVASALKGLVPEA</sequence>
<comment type="caution">
    <text evidence="8">The sequence shown here is derived from an EMBL/GenBank/DDBJ whole genome shotgun (WGS) entry which is preliminary data.</text>
</comment>